<evidence type="ECO:0000313" key="2">
    <source>
        <dbReference type="EMBL" id="CDW33112.1"/>
    </source>
</evidence>
<proteinExistence type="predicted"/>
<dbReference type="OrthoDB" id="6363928at2759"/>
<feature type="non-terminal residue" evidence="2">
    <location>
        <position position="274"/>
    </location>
</feature>
<evidence type="ECO:0000256" key="1">
    <source>
        <dbReference type="SAM" id="SignalP"/>
    </source>
</evidence>
<keyword evidence="1" id="KW-0732">Signal</keyword>
<reference evidence="2" key="1">
    <citation type="submission" date="2014-05" db="EMBL/GenBank/DDBJ databases">
        <authorList>
            <person name="Chronopoulou M."/>
        </authorList>
    </citation>
    <scope>NUCLEOTIDE SEQUENCE</scope>
    <source>
        <tissue evidence="2">Whole organism</tissue>
    </source>
</reference>
<organism evidence="2">
    <name type="scientific">Lepeophtheirus salmonis</name>
    <name type="common">Salmon louse</name>
    <name type="synonym">Caligus salmonis</name>
    <dbReference type="NCBI Taxonomy" id="72036"/>
    <lineage>
        <taxon>Eukaryota</taxon>
        <taxon>Metazoa</taxon>
        <taxon>Ecdysozoa</taxon>
        <taxon>Arthropoda</taxon>
        <taxon>Crustacea</taxon>
        <taxon>Multicrustacea</taxon>
        <taxon>Hexanauplia</taxon>
        <taxon>Copepoda</taxon>
        <taxon>Siphonostomatoida</taxon>
        <taxon>Caligidae</taxon>
        <taxon>Lepeophtheirus</taxon>
    </lineage>
</organism>
<dbReference type="AlphaFoldDB" id="A0A0K2U587"/>
<protein>
    <submittedName>
        <fullName evidence="2">Uncharacterized protein</fullName>
    </submittedName>
</protein>
<feature type="chain" id="PRO_5005488373" evidence="1">
    <location>
        <begin position="27"/>
        <end position="274"/>
    </location>
</feature>
<feature type="non-terminal residue" evidence="2">
    <location>
        <position position="1"/>
    </location>
</feature>
<dbReference type="EMBL" id="HACA01015751">
    <property type="protein sequence ID" value="CDW33112.1"/>
    <property type="molecule type" value="Transcribed_RNA"/>
</dbReference>
<feature type="signal peptide" evidence="1">
    <location>
        <begin position="1"/>
        <end position="26"/>
    </location>
</feature>
<sequence length="274" mass="31888">RTQRGVIKMFHLHLLLLFLVPSSTHSYFLNFDRFESWLEAYVQQEGISSVLVITEDTSDLDPEEHTVMHDIYFRLNSYGITFSALHVSSYNDSWNTDRDNNSLVIVFESDFIHKYLLHIHPAHFISNDWLILSKNNLSLDLYEDIKSLRVNSRFYVLKPSVGIFEIYRPGKGLPQVRNQLYDPFLEPLDISRDFLLQRRRNLTGVRIRVGYLNSDFFNVENRSGIFYFIFRDLLNNLNIKPIYILGNDGSYGTEVGGGEFDGLLGMVQKSEVDV</sequence>
<accession>A0A0K2U587</accession>
<name>A0A0K2U587_LEPSM</name>
<dbReference type="Gene3D" id="3.40.190.10">
    <property type="entry name" value="Periplasmic binding protein-like II"/>
    <property type="match status" value="1"/>
</dbReference>